<evidence type="ECO:0000256" key="1">
    <source>
        <dbReference type="ARBA" id="ARBA00022801"/>
    </source>
</evidence>
<evidence type="ECO:0000313" key="5">
    <source>
        <dbReference type="Proteomes" id="UP000617634"/>
    </source>
</evidence>
<evidence type="ECO:0000259" key="3">
    <source>
        <dbReference type="Pfam" id="PF00326"/>
    </source>
</evidence>
<dbReference type="Gene3D" id="3.40.50.1820">
    <property type="entry name" value="alpha/beta hydrolase"/>
    <property type="match status" value="1"/>
</dbReference>
<dbReference type="PANTHER" id="PTHR42776:SF27">
    <property type="entry name" value="DIPEPTIDYL PEPTIDASE FAMILY MEMBER 6"/>
    <property type="match status" value="1"/>
</dbReference>
<dbReference type="InterPro" id="IPR029058">
    <property type="entry name" value="AB_hydrolase_fold"/>
</dbReference>
<comment type="caution">
    <text evidence="4">The sequence shown here is derived from an EMBL/GenBank/DDBJ whole genome shotgun (WGS) entry which is preliminary data.</text>
</comment>
<evidence type="ECO:0000256" key="2">
    <source>
        <dbReference type="SAM" id="SignalP"/>
    </source>
</evidence>
<name>A0A931HEA5_9SPHN</name>
<feature type="signal peptide" evidence="2">
    <location>
        <begin position="1"/>
        <end position="18"/>
    </location>
</feature>
<keyword evidence="5" id="KW-1185">Reference proteome</keyword>
<dbReference type="GO" id="GO:0004252">
    <property type="term" value="F:serine-type endopeptidase activity"/>
    <property type="evidence" value="ECO:0007669"/>
    <property type="project" value="TreeGrafter"/>
</dbReference>
<dbReference type="SUPFAM" id="SSF53474">
    <property type="entry name" value="alpha/beta-Hydrolases"/>
    <property type="match status" value="1"/>
</dbReference>
<feature type="domain" description="Peptidase S9 prolyl oligopeptidase catalytic" evidence="3">
    <location>
        <begin position="427"/>
        <end position="636"/>
    </location>
</feature>
<dbReference type="PANTHER" id="PTHR42776">
    <property type="entry name" value="SERINE PEPTIDASE S9 FAMILY MEMBER"/>
    <property type="match status" value="1"/>
</dbReference>
<feature type="chain" id="PRO_5037346976" evidence="2">
    <location>
        <begin position="19"/>
        <end position="640"/>
    </location>
</feature>
<sequence length="640" mass="69435">MVSALAFVTLAIAGAAHAAPPPLDAYGDLPQIEDAAVSPDGRHLASIVQSKGERRILVLDPAGELLVAGNAGDSKVRAINWADDNTVLVSKSATVTLGHFFTTPRLELSGTIMISLAGGASGMIFDKQRDIADVVRGNYGIRTVEGRSVGYFGGIALQKDRNGVRFKHGRTTLYAVDLATNRARVAARPATEDHYSDWLIDAAGNVSVTLDVSTTNGDWWIKGPDGNKLAQGQQPTGGIGLVAFGQQGQSVIYSIADEEGNTRWFEVPLGGGETQEFLANTRIERLYVDRNSSQVLGYRGTKSDEQTQLYDPVKHSAVTRIFRAFKGRQTRLIDWTADFSTVLVRTSGNGDSGTWYIVDVKNRRADPLGAEREAIPPEQVGPISVVNYKAQDGLEMDGILTLPPGREAKGLPVIMLPHGGPSSHDEPEFDWWAQAFASRGYAVFQPNFRGSTNRNDAFRRAGYGEWGRKMQSDISDGLAELARQGIVDPKRACIVGASYGGYAALAGVTLQQGLYRCAVSVAGVADVKRMYSTDVRESGDSRMAVRALREELGDPSQYAEISPRRFADRTDAPVLLIHGKDDTVVPLSQSKSMADALKDAGKPYEMVVLDGEDHWLSSAETRKHMLRESVRFVEKHNPAD</sequence>
<keyword evidence="1" id="KW-0378">Hydrolase</keyword>
<protein>
    <submittedName>
        <fullName evidence="4">S9 family peptidase</fullName>
    </submittedName>
</protein>
<dbReference type="EMBL" id="JADZGI010000001">
    <property type="protein sequence ID" value="MBH0113796.1"/>
    <property type="molecule type" value="Genomic_DNA"/>
</dbReference>
<reference evidence="4" key="1">
    <citation type="submission" date="2020-11" db="EMBL/GenBank/DDBJ databases">
        <title>Novosphingobium aureum sp. nov., a marine bacterium isolated from sediment of a salt flat.</title>
        <authorList>
            <person name="Yoo Y."/>
            <person name="Kim J.-J."/>
        </authorList>
    </citation>
    <scope>NUCLEOTIDE SEQUENCE</scope>
    <source>
        <strain evidence="4">YJ-S2-02</strain>
    </source>
</reference>
<dbReference type="GO" id="GO:0006508">
    <property type="term" value="P:proteolysis"/>
    <property type="evidence" value="ECO:0007669"/>
    <property type="project" value="InterPro"/>
</dbReference>
<gene>
    <name evidence="4" type="ORF">I5E68_12655</name>
</gene>
<keyword evidence="2" id="KW-0732">Signal</keyword>
<accession>A0A931HEA5</accession>
<dbReference type="AlphaFoldDB" id="A0A931HEA5"/>
<organism evidence="4 5">
    <name type="scientific">Novosphingobium aureum</name>
    <dbReference type="NCBI Taxonomy" id="2792964"/>
    <lineage>
        <taxon>Bacteria</taxon>
        <taxon>Pseudomonadati</taxon>
        <taxon>Pseudomonadota</taxon>
        <taxon>Alphaproteobacteria</taxon>
        <taxon>Sphingomonadales</taxon>
        <taxon>Sphingomonadaceae</taxon>
        <taxon>Novosphingobium</taxon>
    </lineage>
</organism>
<proteinExistence type="predicted"/>
<dbReference type="InterPro" id="IPR001375">
    <property type="entry name" value="Peptidase_S9_cat"/>
</dbReference>
<dbReference type="SUPFAM" id="SSF82171">
    <property type="entry name" value="DPP6 N-terminal domain-like"/>
    <property type="match status" value="1"/>
</dbReference>
<dbReference type="Pfam" id="PF00326">
    <property type="entry name" value="Peptidase_S9"/>
    <property type="match status" value="1"/>
</dbReference>
<evidence type="ECO:0000313" key="4">
    <source>
        <dbReference type="EMBL" id="MBH0113796.1"/>
    </source>
</evidence>
<dbReference type="Proteomes" id="UP000617634">
    <property type="component" value="Unassembled WGS sequence"/>
</dbReference>